<dbReference type="CDD" id="cd00093">
    <property type="entry name" value="HTH_XRE"/>
    <property type="match status" value="1"/>
</dbReference>
<dbReference type="SUPFAM" id="SSF47413">
    <property type="entry name" value="lambda repressor-like DNA-binding domains"/>
    <property type="match status" value="1"/>
</dbReference>
<dbReference type="InterPro" id="IPR001387">
    <property type="entry name" value="Cro/C1-type_HTH"/>
</dbReference>
<dbReference type="Proteomes" id="UP001548189">
    <property type="component" value="Unassembled WGS sequence"/>
</dbReference>
<dbReference type="InterPro" id="IPR010982">
    <property type="entry name" value="Lambda_DNA-bd_dom_sf"/>
</dbReference>
<comment type="caution">
    <text evidence="1">The sequence shown here is derived from an EMBL/GenBank/DDBJ whole genome shotgun (WGS) entry which is preliminary data.</text>
</comment>
<protein>
    <submittedName>
        <fullName evidence="1">Helix-turn-helix transcriptional regulator</fullName>
    </submittedName>
</protein>
<accession>A0ABV2BQ68</accession>
<dbReference type="EMBL" id="JBEVCJ010000002">
    <property type="protein sequence ID" value="MET1254100.1"/>
    <property type="molecule type" value="Genomic_DNA"/>
</dbReference>
<dbReference type="PROSITE" id="PS50943">
    <property type="entry name" value="HTH_CROC1"/>
    <property type="match status" value="1"/>
</dbReference>
<dbReference type="Pfam" id="PF01381">
    <property type="entry name" value="HTH_3"/>
    <property type="match status" value="1"/>
</dbReference>
<dbReference type="SMART" id="SM00530">
    <property type="entry name" value="HTH_XRE"/>
    <property type="match status" value="1"/>
</dbReference>
<name>A0ABV2BQ68_9GAMM</name>
<organism evidence="1 2">
    <name type="scientific">Aliikangiella maris</name>
    <dbReference type="NCBI Taxonomy" id="3162458"/>
    <lineage>
        <taxon>Bacteria</taxon>
        <taxon>Pseudomonadati</taxon>
        <taxon>Pseudomonadota</taxon>
        <taxon>Gammaproteobacteria</taxon>
        <taxon>Oceanospirillales</taxon>
        <taxon>Pleioneaceae</taxon>
        <taxon>Aliikangiella</taxon>
    </lineage>
</organism>
<keyword evidence="2" id="KW-1185">Reference proteome</keyword>
<dbReference type="PANTHER" id="PTHR46558">
    <property type="entry name" value="TRACRIPTIONAL REGULATORY PROTEIN-RELATED-RELATED"/>
    <property type="match status" value="1"/>
</dbReference>
<evidence type="ECO:0000313" key="2">
    <source>
        <dbReference type="Proteomes" id="UP001548189"/>
    </source>
</evidence>
<proteinExistence type="predicted"/>
<dbReference type="Gene3D" id="1.10.260.40">
    <property type="entry name" value="lambda repressor-like DNA-binding domains"/>
    <property type="match status" value="1"/>
</dbReference>
<evidence type="ECO:0000313" key="1">
    <source>
        <dbReference type="EMBL" id="MET1254100.1"/>
    </source>
</evidence>
<gene>
    <name evidence="1" type="ORF">ABVT43_03070</name>
</gene>
<reference evidence="1 2" key="1">
    <citation type="submission" date="2024-06" db="EMBL/GenBank/DDBJ databases">
        <authorList>
            <person name="Li F."/>
        </authorList>
    </citation>
    <scope>NUCLEOTIDE SEQUENCE [LARGE SCALE GENOMIC DNA]</scope>
    <source>
        <strain evidence="1 2">GXAS 311</strain>
    </source>
</reference>
<sequence>MILADKIIKLRKQFGWSQEELAEKMGISRQSVSKWESTNSIPDLNKIIMMAEIFGVTTDYLLKDNIEVIESINGDIEQNIVKISLEQANRYVECKEKITQITIKGVLLCLFAVVPLLLLIALAETDQMNLSSDTAAVSGIVIMLVMISLAVSFFIRTGQFSSEISIIDNDEFELEYGVKSIFKEKLQQITNKYHQQLSIGIALFILSVVPFLLVVFTSKGSAIILVMLCVMFFMIAIGLYIIIPISAIHTAYRSLIKEGEFHPRERKKTKKKLKHLQPSIGRC</sequence>
<dbReference type="PANTHER" id="PTHR46558:SF13">
    <property type="entry name" value="HTH-TYPE TRANSCRIPTIONAL REGULATOR IMMR"/>
    <property type="match status" value="1"/>
</dbReference>